<dbReference type="InterPro" id="IPR008756">
    <property type="entry name" value="Peptidase_M56"/>
</dbReference>
<sequence length="552" mass="63615">MQELIIYLLKSSGLIAAFYLAYHFLLRKETFFTSNRWFLLTGLITSVSLPLFFLEKIVVVETPKFVSNPIINTIPNSLPTTEIIEKSIEIDWFQIGIYVYGIIALLLLFKVFFNLISLFKVLDNRQVIKKEKFQFIDVNENLSPFSFFNYIVYNSSLYSESELQSILLHEKIHSAQKHSFDVLVTNLFSVLFWFNPFMYLYKKAVTQNLEYIADSEAIAQIDDKKSYQMALLKVVSHQNCLPITNHFYQSLIKKRIVMLNKNQSNKRNSWKYAVIIPALVAFVILFQVKVIAQEKEVEITENRTIYDELISFSVDKNSSDAEMKENAENLKKQSGIEVKFSKIKRNSNGEITAIKIDYKDKKGNKGTSVVYGDEPINTITIFKTKNSVGIKSDESGNSRRNAITVNSEDEIAPISDIEVDEIAEISSMNFSDMPAPPTPPTPPVAPTINFEVAKFPNMPKAPVAPSGTPLNNEKEWKKFEKKMEEFEKKMQAIEPEIEAYAKKMANVDEQMKPFEKEMEVFEKKMEVFEKEMEVYQEKLEAAREKNEAKSRN</sequence>
<feature type="transmembrane region" description="Helical" evidence="2">
    <location>
        <begin position="37"/>
        <end position="54"/>
    </location>
</feature>
<evidence type="ECO:0000313" key="5">
    <source>
        <dbReference type="Proteomes" id="UP000029554"/>
    </source>
</evidence>
<keyword evidence="2" id="KW-0812">Transmembrane</keyword>
<dbReference type="AlphaFoldDB" id="A0A095SSQ5"/>
<feature type="coiled-coil region" evidence="1">
    <location>
        <begin position="518"/>
        <end position="552"/>
    </location>
</feature>
<evidence type="ECO:0000256" key="2">
    <source>
        <dbReference type="SAM" id="Phobius"/>
    </source>
</evidence>
<feature type="transmembrane region" description="Helical" evidence="2">
    <location>
        <begin position="97"/>
        <end position="122"/>
    </location>
</feature>
<name>A0A095SSQ5_9FLAO</name>
<dbReference type="RefSeq" id="WP_035128189.1">
    <property type="nucleotide sequence ID" value="NZ_JRHH01000005.1"/>
</dbReference>
<feature type="transmembrane region" description="Helical" evidence="2">
    <location>
        <begin position="6"/>
        <end position="25"/>
    </location>
</feature>
<dbReference type="eggNOG" id="COG4219">
    <property type="taxonomic scope" value="Bacteria"/>
</dbReference>
<dbReference type="InterPro" id="IPR052173">
    <property type="entry name" value="Beta-lactam_resp_regulator"/>
</dbReference>
<feature type="domain" description="Peptidase M56" evidence="3">
    <location>
        <begin position="157"/>
        <end position="259"/>
    </location>
</feature>
<accession>A0A095SSQ5</accession>
<evidence type="ECO:0000256" key="1">
    <source>
        <dbReference type="SAM" id="Coils"/>
    </source>
</evidence>
<keyword evidence="2" id="KW-0472">Membrane</keyword>
<keyword evidence="2" id="KW-1133">Transmembrane helix</keyword>
<dbReference type="CDD" id="cd07341">
    <property type="entry name" value="M56_BlaR1_MecR1_like"/>
    <property type="match status" value="1"/>
</dbReference>
<keyword evidence="1" id="KW-0175">Coiled coil</keyword>
<evidence type="ECO:0000313" key="4">
    <source>
        <dbReference type="EMBL" id="KGD67399.1"/>
    </source>
</evidence>
<dbReference type="STRING" id="1453498.LG45_14420"/>
<reference evidence="4 5" key="1">
    <citation type="submission" date="2014-09" db="EMBL/GenBank/DDBJ databases">
        <title>Whole Genome Shotgun of Flavobacterium aquatile LMG 4008.</title>
        <authorList>
            <person name="Gale A.N."/>
            <person name="Pipes S.E."/>
            <person name="Newman J.D."/>
        </authorList>
    </citation>
    <scope>NUCLEOTIDE SEQUENCE [LARGE SCALE GENOMIC DNA]</scope>
    <source>
        <strain evidence="4 5">LMG 4008</strain>
    </source>
</reference>
<feature type="transmembrane region" description="Helical" evidence="2">
    <location>
        <begin position="269"/>
        <end position="288"/>
    </location>
</feature>
<dbReference type="Pfam" id="PF05569">
    <property type="entry name" value="Peptidase_M56"/>
    <property type="match status" value="1"/>
</dbReference>
<gene>
    <name evidence="4" type="ORF">LG45_14420</name>
</gene>
<keyword evidence="5" id="KW-1185">Reference proteome</keyword>
<dbReference type="PANTHER" id="PTHR34978">
    <property type="entry name" value="POSSIBLE SENSOR-TRANSDUCER PROTEIN BLAR"/>
    <property type="match status" value="1"/>
</dbReference>
<proteinExistence type="predicted"/>
<dbReference type="PANTHER" id="PTHR34978:SF3">
    <property type="entry name" value="SLR0241 PROTEIN"/>
    <property type="match status" value="1"/>
</dbReference>
<dbReference type="OrthoDB" id="1522859at2"/>
<dbReference type="EMBL" id="JRHH01000005">
    <property type="protein sequence ID" value="KGD67399.1"/>
    <property type="molecule type" value="Genomic_DNA"/>
</dbReference>
<comment type="caution">
    <text evidence="4">The sequence shown here is derived from an EMBL/GenBank/DDBJ whole genome shotgun (WGS) entry which is preliminary data.</text>
</comment>
<protein>
    <recommendedName>
        <fullName evidence="3">Peptidase M56 domain-containing protein</fullName>
    </recommendedName>
</protein>
<evidence type="ECO:0000259" key="3">
    <source>
        <dbReference type="Pfam" id="PF05569"/>
    </source>
</evidence>
<dbReference type="SUPFAM" id="SSF57997">
    <property type="entry name" value="Tropomyosin"/>
    <property type="match status" value="1"/>
</dbReference>
<organism evidence="4 5">
    <name type="scientific">Flavobacterium aquatile LMG 4008 = ATCC 11947</name>
    <dbReference type="NCBI Taxonomy" id="1453498"/>
    <lineage>
        <taxon>Bacteria</taxon>
        <taxon>Pseudomonadati</taxon>
        <taxon>Bacteroidota</taxon>
        <taxon>Flavobacteriia</taxon>
        <taxon>Flavobacteriales</taxon>
        <taxon>Flavobacteriaceae</taxon>
        <taxon>Flavobacterium</taxon>
    </lineage>
</organism>
<dbReference type="Proteomes" id="UP000029554">
    <property type="component" value="Unassembled WGS sequence"/>
</dbReference>